<name>A0A8S5LDJ1_9CAUD</name>
<evidence type="ECO:0000313" key="1">
    <source>
        <dbReference type="EMBL" id="DAD68018.1"/>
    </source>
</evidence>
<protein>
    <submittedName>
        <fullName evidence="1">Uncharacterized protein</fullName>
    </submittedName>
</protein>
<dbReference type="EMBL" id="BK014690">
    <property type="protein sequence ID" value="DAD68018.1"/>
    <property type="molecule type" value="Genomic_DNA"/>
</dbReference>
<reference evidence="1" key="1">
    <citation type="journal article" date="2021" name="Proc. Natl. Acad. Sci. U.S.A.">
        <title>A Catalog of Tens of Thousands of Viruses from Human Metagenomes Reveals Hidden Associations with Chronic Diseases.</title>
        <authorList>
            <person name="Tisza M.J."/>
            <person name="Buck C.B."/>
        </authorList>
    </citation>
    <scope>NUCLEOTIDE SEQUENCE</scope>
    <source>
        <strain evidence="1">CtCCX1</strain>
    </source>
</reference>
<organism evidence="1">
    <name type="scientific">Siphoviridae sp. ctCCX1</name>
    <dbReference type="NCBI Taxonomy" id="2823567"/>
    <lineage>
        <taxon>Viruses</taxon>
        <taxon>Duplodnaviria</taxon>
        <taxon>Heunggongvirae</taxon>
        <taxon>Uroviricota</taxon>
        <taxon>Caudoviricetes</taxon>
    </lineage>
</organism>
<proteinExistence type="predicted"/>
<sequence>MKIRSELLLSHNIIKSKVKNSAFSLIYKFFSALLCRPKNLV</sequence>
<accession>A0A8S5LDJ1</accession>